<dbReference type="Proteomes" id="UP000032352">
    <property type="component" value="Chromosome"/>
</dbReference>
<dbReference type="KEGG" id="tvd:SG34_005005"/>
<dbReference type="EMBL" id="CP059733">
    <property type="protein sequence ID" value="WDE06286.1"/>
    <property type="molecule type" value="Genomic_DNA"/>
</dbReference>
<evidence type="ECO:0000313" key="3">
    <source>
        <dbReference type="Proteomes" id="UP000032352"/>
    </source>
</evidence>
<reference evidence="2 3" key="1">
    <citation type="journal article" date="2015" name="Genome Announc.">
        <title>Draft Genome Sequences of Marine Isolates of Thalassomonas viridans and Thalassomonas actiniarum.</title>
        <authorList>
            <person name="Olonade I."/>
            <person name="van Zyl L.J."/>
            <person name="Trindade M."/>
        </authorList>
    </citation>
    <scope>NUCLEOTIDE SEQUENCE [LARGE SCALE GENOMIC DNA]</scope>
    <source>
        <strain evidence="2 3">XOM25</strain>
    </source>
</reference>
<evidence type="ECO:0000313" key="2">
    <source>
        <dbReference type="EMBL" id="WDE06286.1"/>
    </source>
</evidence>
<evidence type="ECO:0000256" key="1">
    <source>
        <dbReference type="ARBA" id="ARBA00022723"/>
    </source>
</evidence>
<dbReference type="AlphaFoldDB" id="A0AAF0CA96"/>
<reference evidence="2 3" key="2">
    <citation type="journal article" date="2022" name="Mar. Drugs">
        <title>Bioassay-Guided Fractionation Leads to the Detection of Cholic Acid Generated by the Rare Thalassomonas sp.</title>
        <authorList>
            <person name="Pheiffer F."/>
            <person name="Schneider Y.K."/>
            <person name="Hansen E.H."/>
            <person name="Andersen J.H."/>
            <person name="Isaksson J."/>
            <person name="Busche T."/>
            <person name="R C."/>
            <person name="Kalinowski J."/>
            <person name="Zyl L.V."/>
            <person name="Trindade M."/>
        </authorList>
    </citation>
    <scope>NUCLEOTIDE SEQUENCE [LARGE SCALE GENOMIC DNA]</scope>
    <source>
        <strain evidence="2 3">XOM25</strain>
    </source>
</reference>
<dbReference type="GO" id="GO:0046872">
    <property type="term" value="F:metal ion binding"/>
    <property type="evidence" value="ECO:0007669"/>
    <property type="project" value="UniProtKB-KW"/>
</dbReference>
<dbReference type="InterPro" id="IPR018527">
    <property type="entry name" value="Rubredoxin_Fe_BS"/>
</dbReference>
<gene>
    <name evidence="2" type="ORF">SG34_005005</name>
</gene>
<keyword evidence="1" id="KW-0479">Metal-binding</keyword>
<sequence length="101" mass="11540">MPDIKQITVALSRENLQLCTLPLQVNWYCPRCGAPRGDIMQTQIPMGRESLTVDFWVNPCGHHDNYRAMVSEAMTNGLNRRLQQVLNTYLKRGLVEDSYTG</sequence>
<dbReference type="PROSITE" id="PS00202">
    <property type="entry name" value="RUBREDOXIN"/>
    <property type="match status" value="1"/>
</dbReference>
<dbReference type="RefSeq" id="WP_044838976.1">
    <property type="nucleotide sequence ID" value="NZ_CP059733.1"/>
</dbReference>
<proteinExistence type="predicted"/>
<organism evidence="2 3">
    <name type="scientific">Thalassomonas viridans</name>
    <dbReference type="NCBI Taxonomy" id="137584"/>
    <lineage>
        <taxon>Bacteria</taxon>
        <taxon>Pseudomonadati</taxon>
        <taxon>Pseudomonadota</taxon>
        <taxon>Gammaproteobacteria</taxon>
        <taxon>Alteromonadales</taxon>
        <taxon>Colwelliaceae</taxon>
        <taxon>Thalassomonas</taxon>
    </lineage>
</organism>
<accession>A0AAF0CA96</accession>
<keyword evidence="3" id="KW-1185">Reference proteome</keyword>
<protein>
    <submittedName>
        <fullName evidence="2">Uncharacterized protein</fullName>
    </submittedName>
</protein>
<name>A0AAF0CA96_9GAMM</name>